<feature type="region of interest" description="Disordered" evidence="1">
    <location>
        <begin position="177"/>
        <end position="246"/>
    </location>
</feature>
<feature type="compositionally biased region" description="Low complexity" evidence="1">
    <location>
        <begin position="76"/>
        <end position="89"/>
    </location>
</feature>
<keyword evidence="3" id="KW-1185">Reference proteome</keyword>
<name>A0ABN9UJ22_9DINO</name>
<evidence type="ECO:0000313" key="3">
    <source>
        <dbReference type="Proteomes" id="UP001189429"/>
    </source>
</evidence>
<accession>A0ABN9UJ22</accession>
<reference evidence="2" key="1">
    <citation type="submission" date="2023-10" db="EMBL/GenBank/DDBJ databases">
        <authorList>
            <person name="Chen Y."/>
            <person name="Shah S."/>
            <person name="Dougan E. K."/>
            <person name="Thang M."/>
            <person name="Chan C."/>
        </authorList>
    </citation>
    <scope>NUCLEOTIDE SEQUENCE [LARGE SCALE GENOMIC DNA]</scope>
</reference>
<feature type="compositionally biased region" description="Acidic residues" evidence="1">
    <location>
        <begin position="224"/>
        <end position="246"/>
    </location>
</feature>
<protein>
    <submittedName>
        <fullName evidence="2">Uncharacterized protein</fullName>
    </submittedName>
</protein>
<evidence type="ECO:0000256" key="1">
    <source>
        <dbReference type="SAM" id="MobiDB-lite"/>
    </source>
</evidence>
<comment type="caution">
    <text evidence="2">The sequence shown here is derived from an EMBL/GenBank/DDBJ whole genome shotgun (WGS) entry which is preliminary data.</text>
</comment>
<organism evidence="2 3">
    <name type="scientific">Prorocentrum cordatum</name>
    <dbReference type="NCBI Taxonomy" id="2364126"/>
    <lineage>
        <taxon>Eukaryota</taxon>
        <taxon>Sar</taxon>
        <taxon>Alveolata</taxon>
        <taxon>Dinophyceae</taxon>
        <taxon>Prorocentrales</taxon>
        <taxon>Prorocentraceae</taxon>
        <taxon>Prorocentrum</taxon>
    </lineage>
</organism>
<gene>
    <name evidence="2" type="ORF">PCOR1329_LOCUS48986</name>
</gene>
<proteinExistence type="predicted"/>
<sequence length="246" mass="26491">MGLMCRPRDCALPSLPAEIWVNHIFPLCPKSWFEPPVPLRAPVATAPIGGPAAPLAFTPPPRARAKAEGADDSDDGASTRAPSSAASSAQVTPETEPSQPPAHIVAQMDPISAGEPAMDLDGALSPPRGTLFEVFDNGQRHAIGMQGDPDDMDTDFESPRLAVPIRLVQQVLAATMRRRRRARPEFDSEEEAEEPEAPRHEEDVDDEEGMADAERFDAGLFEAADSDAEMGVGEAEEEENDDPMML</sequence>
<dbReference type="Proteomes" id="UP001189429">
    <property type="component" value="Unassembled WGS sequence"/>
</dbReference>
<dbReference type="EMBL" id="CAUYUJ010015926">
    <property type="protein sequence ID" value="CAK0859696.1"/>
    <property type="molecule type" value="Genomic_DNA"/>
</dbReference>
<evidence type="ECO:0000313" key="2">
    <source>
        <dbReference type="EMBL" id="CAK0859696.1"/>
    </source>
</evidence>
<feature type="region of interest" description="Disordered" evidence="1">
    <location>
        <begin position="52"/>
        <end position="102"/>
    </location>
</feature>